<reference evidence="3" key="1">
    <citation type="journal article" date="2023" name="Mol. Phylogenet. Evol.">
        <title>Genome-scale phylogeny and comparative genomics of the fungal order Sordariales.</title>
        <authorList>
            <person name="Hensen N."/>
            <person name="Bonometti L."/>
            <person name="Westerberg I."/>
            <person name="Brannstrom I.O."/>
            <person name="Guillou S."/>
            <person name="Cros-Aarteil S."/>
            <person name="Calhoun S."/>
            <person name="Haridas S."/>
            <person name="Kuo A."/>
            <person name="Mondo S."/>
            <person name="Pangilinan J."/>
            <person name="Riley R."/>
            <person name="LaButti K."/>
            <person name="Andreopoulos B."/>
            <person name="Lipzen A."/>
            <person name="Chen C."/>
            <person name="Yan M."/>
            <person name="Daum C."/>
            <person name="Ng V."/>
            <person name="Clum A."/>
            <person name="Steindorff A."/>
            <person name="Ohm R.A."/>
            <person name="Martin F."/>
            <person name="Silar P."/>
            <person name="Natvig D.O."/>
            <person name="Lalanne C."/>
            <person name="Gautier V."/>
            <person name="Ament-Velasquez S.L."/>
            <person name="Kruys A."/>
            <person name="Hutchinson M.I."/>
            <person name="Powell A.J."/>
            <person name="Barry K."/>
            <person name="Miller A.N."/>
            <person name="Grigoriev I.V."/>
            <person name="Debuchy R."/>
            <person name="Gladieux P."/>
            <person name="Hiltunen Thoren M."/>
            <person name="Johannesson H."/>
        </authorList>
    </citation>
    <scope>NUCLEOTIDE SEQUENCE [LARGE SCALE GENOMIC DNA]</scope>
    <source>
        <strain evidence="3">CBS 284.82</strain>
    </source>
</reference>
<accession>A0AAN6PF21</accession>
<feature type="region of interest" description="Disordered" evidence="1">
    <location>
        <begin position="1"/>
        <end position="180"/>
    </location>
</feature>
<dbReference type="EMBL" id="MU854393">
    <property type="protein sequence ID" value="KAK4039753.1"/>
    <property type="molecule type" value="Genomic_DNA"/>
</dbReference>
<comment type="caution">
    <text evidence="2">The sequence shown here is derived from an EMBL/GenBank/DDBJ whole genome shotgun (WGS) entry which is preliminary data.</text>
</comment>
<keyword evidence="3" id="KW-1185">Reference proteome</keyword>
<feature type="compositionally biased region" description="Polar residues" evidence="1">
    <location>
        <begin position="60"/>
        <end position="81"/>
    </location>
</feature>
<feature type="compositionally biased region" description="Polar residues" evidence="1">
    <location>
        <begin position="23"/>
        <end position="36"/>
    </location>
</feature>
<feature type="compositionally biased region" description="Polar residues" evidence="1">
    <location>
        <begin position="1"/>
        <end position="10"/>
    </location>
</feature>
<evidence type="ECO:0000313" key="3">
    <source>
        <dbReference type="Proteomes" id="UP001303115"/>
    </source>
</evidence>
<protein>
    <submittedName>
        <fullName evidence="2">Uncharacterized protein</fullName>
    </submittedName>
</protein>
<evidence type="ECO:0000256" key="1">
    <source>
        <dbReference type="SAM" id="MobiDB-lite"/>
    </source>
</evidence>
<sequence length="180" mass="18252">MSANPDSVGNQGEFHSRVPQAKPMTTSGHQLGQQPGNEAAPDFRAKTFPPGSAPAEHTHQPNPVDSTPGQALNPDATTQTGGRTGALEMPGATSGDVHAASTFARPVQGQTARGGKKERSGLEGVGATASTSDETVEGRVRALGADLPEGVERGVRGKGPGAEETNPASAGEVAAEKRRA</sequence>
<dbReference type="Proteomes" id="UP001303115">
    <property type="component" value="Unassembled WGS sequence"/>
</dbReference>
<evidence type="ECO:0000313" key="2">
    <source>
        <dbReference type="EMBL" id="KAK4039753.1"/>
    </source>
</evidence>
<dbReference type="AlphaFoldDB" id="A0AAN6PF21"/>
<organism evidence="2 3">
    <name type="scientific">Parachaetomium inaequale</name>
    <dbReference type="NCBI Taxonomy" id="2588326"/>
    <lineage>
        <taxon>Eukaryota</taxon>
        <taxon>Fungi</taxon>
        <taxon>Dikarya</taxon>
        <taxon>Ascomycota</taxon>
        <taxon>Pezizomycotina</taxon>
        <taxon>Sordariomycetes</taxon>
        <taxon>Sordariomycetidae</taxon>
        <taxon>Sordariales</taxon>
        <taxon>Chaetomiaceae</taxon>
        <taxon>Parachaetomium</taxon>
    </lineage>
</organism>
<proteinExistence type="predicted"/>
<name>A0AAN6PF21_9PEZI</name>
<gene>
    <name evidence="2" type="ORF">C8A01DRAFT_16318</name>
</gene>